<dbReference type="Proteomes" id="UP000183407">
    <property type="component" value="Unassembled WGS sequence"/>
</dbReference>
<dbReference type="EMBL" id="FNTL01000002">
    <property type="protein sequence ID" value="SEB34735.1"/>
    <property type="molecule type" value="Genomic_DNA"/>
</dbReference>
<keyword evidence="1" id="KW-0413">Isomerase</keyword>
<dbReference type="RefSeq" id="WP_073362261.1">
    <property type="nucleotide sequence ID" value="NZ_FNTL01000002.1"/>
</dbReference>
<proteinExistence type="predicted"/>
<sequence length="85" mass="9407">MKFVVIATPVPSVDRTPLQAEETRAVQSLHSRGVIERVYSRVDGAQSYTFVEAESAAAARAEIEHLPFYIAGAMTVEIHEVRHVL</sequence>
<organism evidence="1 2">
    <name type="scientific">Rhodococcus jostii</name>
    <dbReference type="NCBI Taxonomy" id="132919"/>
    <lineage>
        <taxon>Bacteria</taxon>
        <taxon>Bacillati</taxon>
        <taxon>Actinomycetota</taxon>
        <taxon>Actinomycetes</taxon>
        <taxon>Mycobacteriales</taxon>
        <taxon>Nocardiaceae</taxon>
        <taxon>Rhodococcus</taxon>
    </lineage>
</organism>
<dbReference type="Gene3D" id="3.30.70.1060">
    <property type="entry name" value="Dimeric alpha+beta barrel"/>
    <property type="match status" value="1"/>
</dbReference>
<accession>A0A1H4ILK0</accession>
<gene>
    <name evidence="1" type="ORF">SAMN04490220_0184</name>
</gene>
<reference evidence="2" key="1">
    <citation type="submission" date="2016-10" db="EMBL/GenBank/DDBJ databases">
        <authorList>
            <person name="Varghese N."/>
        </authorList>
    </citation>
    <scope>NUCLEOTIDE SEQUENCE [LARGE SCALE GENOMIC DNA]</scope>
    <source>
        <strain evidence="2">DSM 44719</strain>
    </source>
</reference>
<evidence type="ECO:0000313" key="1">
    <source>
        <dbReference type="EMBL" id="SEB34735.1"/>
    </source>
</evidence>
<name>A0A1H4ILK0_RHOJO</name>
<evidence type="ECO:0000313" key="2">
    <source>
        <dbReference type="Proteomes" id="UP000183407"/>
    </source>
</evidence>
<dbReference type="AlphaFoldDB" id="A0A1H4ILK0"/>
<protein>
    <submittedName>
        <fullName evidence="1">Muconolactone delta-isomerase</fullName>
    </submittedName>
</protein>
<dbReference type="GO" id="GO:0016853">
    <property type="term" value="F:isomerase activity"/>
    <property type="evidence" value="ECO:0007669"/>
    <property type="project" value="UniProtKB-KW"/>
</dbReference>